<keyword evidence="7" id="KW-0539">Nucleus</keyword>
<evidence type="ECO:0000313" key="10">
    <source>
        <dbReference type="EMBL" id="KYK60924.1"/>
    </source>
</evidence>
<dbReference type="AlphaFoldDB" id="A0A151GUY6"/>
<dbReference type="STRING" id="98403.A0A151GUY6"/>
<feature type="region of interest" description="Disordered" evidence="8">
    <location>
        <begin position="1"/>
        <end position="31"/>
    </location>
</feature>
<evidence type="ECO:0000256" key="2">
    <source>
        <dbReference type="ARBA" id="ARBA00022723"/>
    </source>
</evidence>
<keyword evidence="11" id="KW-1185">Reference proteome</keyword>
<comment type="subcellular location">
    <subcellularLocation>
        <location evidence="1">Nucleus</location>
    </subcellularLocation>
</comment>
<dbReference type="PROSITE" id="PS50073">
    <property type="entry name" value="COPPER_FIST_2"/>
    <property type="match status" value="1"/>
</dbReference>
<dbReference type="SMART" id="SM01090">
    <property type="entry name" value="Copper-fist"/>
    <property type="match status" value="1"/>
</dbReference>
<name>A0A151GUY6_DRECN</name>
<evidence type="ECO:0000259" key="9">
    <source>
        <dbReference type="PROSITE" id="PS50073"/>
    </source>
</evidence>
<dbReference type="GeneID" id="63714707"/>
<dbReference type="Gene3D" id="3.90.430.10">
    <property type="entry name" value="Copper fist DNA-binding domain"/>
    <property type="match status" value="1"/>
</dbReference>
<keyword evidence="5" id="KW-0805">Transcription regulation</keyword>
<dbReference type="Proteomes" id="UP000076580">
    <property type="component" value="Chromosome 01"/>
</dbReference>
<evidence type="ECO:0000256" key="5">
    <source>
        <dbReference type="ARBA" id="ARBA00023015"/>
    </source>
</evidence>
<sequence length="489" mass="52439">MTVSSNRQSSPTSSLYLHSAVHPPPPPSLPDRYDNVTDRIQPSRIMIVDGETFACGACVRGHRTGSCQHSDRPLQLIKKKGRPVSQCDHCRSMRHCRSAHVKCVCAKRAREGADDSGGKEPCRCWQDGHCKCAFKRDVPRPDSSRSTKTPTHASPHAASALDRPLPLFPGALSPAILSPGALSPGAPSPGTHSPGTLSRGALSPGALLEPSGQLDGNIWALVADVPLQPWPQEPFLLPTSVPSPPIGLVAQTMMDGACHDQGTFISDGVDVPSSSVFDLSALASSPDPQHAPFMWMPDVGDHVLGAEQSAPHAYWVQDPAPDMSEGGWMASLTEYDQASETKAEAAGAPNCSPWYHHALRLLPMQRPGRDAYACARLACTTAANERRRGPLAEGQLAAAMIVRSHCSSRRPGGRDELHKPRLAFIHRQIAGQDKPLRTPMFYPKRHSRPRGHDGDGSGMLTADDLPCHALRDLAVAANGRCLLADFSAP</sequence>
<evidence type="ECO:0000256" key="3">
    <source>
        <dbReference type="ARBA" id="ARBA00022833"/>
    </source>
</evidence>
<dbReference type="InterPro" id="IPR001083">
    <property type="entry name" value="Cu_fist_DNA-bd_dom"/>
</dbReference>
<dbReference type="InParanoid" id="A0A151GUY6"/>
<evidence type="ECO:0000256" key="6">
    <source>
        <dbReference type="ARBA" id="ARBA00023163"/>
    </source>
</evidence>
<evidence type="ECO:0000256" key="7">
    <source>
        <dbReference type="ARBA" id="ARBA00023242"/>
    </source>
</evidence>
<feature type="domain" description="Copper-fist" evidence="9">
    <location>
        <begin position="45"/>
        <end position="84"/>
    </location>
</feature>
<evidence type="ECO:0000313" key="11">
    <source>
        <dbReference type="Proteomes" id="UP000076580"/>
    </source>
</evidence>
<proteinExistence type="predicted"/>
<dbReference type="SUPFAM" id="SSF57879">
    <property type="entry name" value="Zinc domain conserved in yeast copper-regulated transcription factors"/>
    <property type="match status" value="1"/>
</dbReference>
<dbReference type="SMART" id="SM00412">
    <property type="entry name" value="Cu_FIST"/>
    <property type="match status" value="1"/>
</dbReference>
<reference evidence="10 11" key="1">
    <citation type="journal article" date="2016" name="Sci. Rep.">
        <title>Insights into Adaptations to a Near-Obligate Nematode Endoparasitic Lifestyle from the Finished Genome of Drechmeria coniospora.</title>
        <authorList>
            <person name="Zhang L."/>
            <person name="Zhou Z."/>
            <person name="Guo Q."/>
            <person name="Fokkens L."/>
            <person name="Miskei M."/>
            <person name="Pocsi I."/>
            <person name="Zhang W."/>
            <person name="Chen M."/>
            <person name="Wang L."/>
            <person name="Sun Y."/>
            <person name="Donzelli B.G."/>
            <person name="Gibson D.M."/>
            <person name="Nelson D.R."/>
            <person name="Luo J.G."/>
            <person name="Rep M."/>
            <person name="Liu H."/>
            <person name="Yang S."/>
            <person name="Wang J."/>
            <person name="Krasnoff S.B."/>
            <person name="Xu Y."/>
            <person name="Molnar I."/>
            <person name="Lin M."/>
        </authorList>
    </citation>
    <scope>NUCLEOTIDE SEQUENCE [LARGE SCALE GENOMIC DNA]</scope>
    <source>
        <strain evidence="10 11">ARSEF 6962</strain>
    </source>
</reference>
<evidence type="ECO:0000256" key="1">
    <source>
        <dbReference type="ARBA" id="ARBA00004123"/>
    </source>
</evidence>
<dbReference type="RefSeq" id="XP_040660276.1">
    <property type="nucleotide sequence ID" value="XM_040799393.1"/>
</dbReference>
<protein>
    <recommendedName>
        <fullName evidence="9">Copper-fist domain-containing protein</fullName>
    </recommendedName>
</protein>
<dbReference type="GO" id="GO:0045944">
    <property type="term" value="P:positive regulation of transcription by RNA polymerase II"/>
    <property type="evidence" value="ECO:0007669"/>
    <property type="project" value="TreeGrafter"/>
</dbReference>
<dbReference type="PRINTS" id="PR00617">
    <property type="entry name" value="COPPERFIST"/>
</dbReference>
<keyword evidence="4" id="KW-0186">Copper</keyword>
<gene>
    <name evidence="10" type="ORF">DCS_02064</name>
</gene>
<keyword evidence="6" id="KW-0804">Transcription</keyword>
<dbReference type="GO" id="GO:0000978">
    <property type="term" value="F:RNA polymerase II cis-regulatory region sequence-specific DNA binding"/>
    <property type="evidence" value="ECO:0007669"/>
    <property type="project" value="TreeGrafter"/>
</dbReference>
<feature type="region of interest" description="Disordered" evidence="8">
    <location>
        <begin position="138"/>
        <end position="164"/>
    </location>
</feature>
<dbReference type="InterPro" id="IPR051763">
    <property type="entry name" value="Copper_Homeo_Regul"/>
</dbReference>
<evidence type="ECO:0000256" key="8">
    <source>
        <dbReference type="SAM" id="MobiDB-lite"/>
    </source>
</evidence>
<accession>A0A151GUY6</accession>
<dbReference type="InterPro" id="IPR036395">
    <property type="entry name" value="Cu_fist_DNA-bd_dom_sf"/>
</dbReference>
<feature type="compositionally biased region" description="Polar residues" evidence="8">
    <location>
        <begin position="1"/>
        <end position="16"/>
    </location>
</feature>
<feature type="compositionally biased region" description="Low complexity" evidence="8">
    <location>
        <begin position="179"/>
        <end position="190"/>
    </location>
</feature>
<dbReference type="GO" id="GO:0005634">
    <property type="term" value="C:nucleus"/>
    <property type="evidence" value="ECO:0007669"/>
    <property type="project" value="UniProtKB-SubCell"/>
</dbReference>
<dbReference type="FunFam" id="3.90.430.10:FF:000001">
    <property type="entry name" value="Copper fist DNA-binding protein"/>
    <property type="match status" value="1"/>
</dbReference>
<comment type="caution">
    <text evidence="10">The sequence shown here is derived from an EMBL/GenBank/DDBJ whole genome shotgun (WGS) entry which is preliminary data.</text>
</comment>
<keyword evidence="3" id="KW-0862">Zinc</keyword>
<dbReference type="GO" id="GO:0005507">
    <property type="term" value="F:copper ion binding"/>
    <property type="evidence" value="ECO:0007669"/>
    <property type="project" value="InterPro"/>
</dbReference>
<feature type="region of interest" description="Disordered" evidence="8">
    <location>
        <begin position="436"/>
        <end position="458"/>
    </location>
</feature>
<keyword evidence="2" id="KW-0479">Metal-binding</keyword>
<dbReference type="GO" id="GO:0000981">
    <property type="term" value="F:DNA-binding transcription factor activity, RNA polymerase II-specific"/>
    <property type="evidence" value="ECO:0007669"/>
    <property type="project" value="TreeGrafter"/>
</dbReference>
<dbReference type="EMBL" id="LAYC01000001">
    <property type="protein sequence ID" value="KYK60924.1"/>
    <property type="molecule type" value="Genomic_DNA"/>
</dbReference>
<dbReference type="GO" id="GO:0006878">
    <property type="term" value="P:intracellular copper ion homeostasis"/>
    <property type="evidence" value="ECO:0007669"/>
    <property type="project" value="TreeGrafter"/>
</dbReference>
<feature type="region of interest" description="Disordered" evidence="8">
    <location>
        <begin position="179"/>
        <end position="208"/>
    </location>
</feature>
<dbReference type="PANTHER" id="PTHR28088">
    <property type="entry name" value="TRANSCRIPTIONAL ACTIVATOR HAA1-RELATED"/>
    <property type="match status" value="1"/>
</dbReference>
<organism evidence="10 11">
    <name type="scientific">Drechmeria coniospora</name>
    <name type="common">Nematophagous fungus</name>
    <name type="synonym">Meria coniospora</name>
    <dbReference type="NCBI Taxonomy" id="98403"/>
    <lineage>
        <taxon>Eukaryota</taxon>
        <taxon>Fungi</taxon>
        <taxon>Dikarya</taxon>
        <taxon>Ascomycota</taxon>
        <taxon>Pezizomycotina</taxon>
        <taxon>Sordariomycetes</taxon>
        <taxon>Hypocreomycetidae</taxon>
        <taxon>Hypocreales</taxon>
        <taxon>Ophiocordycipitaceae</taxon>
        <taxon>Drechmeria</taxon>
    </lineage>
</organism>
<evidence type="ECO:0000256" key="4">
    <source>
        <dbReference type="ARBA" id="ARBA00023008"/>
    </source>
</evidence>
<dbReference type="PANTHER" id="PTHR28088:SF5">
    <property type="entry name" value="TRANSCRIPTIONAL ACTIVATOR HAA1-RELATED"/>
    <property type="match status" value="1"/>
</dbReference>
<dbReference type="GO" id="GO:0006879">
    <property type="term" value="P:intracellular iron ion homeostasis"/>
    <property type="evidence" value="ECO:0007669"/>
    <property type="project" value="TreeGrafter"/>
</dbReference>
<dbReference type="Pfam" id="PF00649">
    <property type="entry name" value="Copper-fist"/>
    <property type="match status" value="1"/>
</dbReference>